<evidence type="ECO:0000313" key="2">
    <source>
        <dbReference type="EMBL" id="PWW04509.1"/>
    </source>
</evidence>
<feature type="chain" id="PRO_5016327404" description="Lipoprotein" evidence="1">
    <location>
        <begin position="29"/>
        <end position="149"/>
    </location>
</feature>
<dbReference type="OrthoDB" id="4726108at2"/>
<accession>A0A317PTP8</accession>
<evidence type="ECO:0000256" key="1">
    <source>
        <dbReference type="SAM" id="SignalP"/>
    </source>
</evidence>
<evidence type="ECO:0000313" key="3">
    <source>
        <dbReference type="Proteomes" id="UP000246352"/>
    </source>
</evidence>
<reference evidence="2 3" key="1">
    <citation type="submission" date="2018-05" db="EMBL/GenBank/DDBJ databases">
        <title>Genomic Encyclopedia of Type Strains, Phase IV (KMG-IV): sequencing the most valuable type-strain genomes for metagenomic binning, comparative biology and taxonomic classification.</title>
        <authorList>
            <person name="Goeker M."/>
        </authorList>
    </citation>
    <scope>NUCLEOTIDE SEQUENCE [LARGE SCALE GENOMIC DNA]</scope>
    <source>
        <strain evidence="2 3">DSM 16791</strain>
    </source>
</reference>
<protein>
    <recommendedName>
        <fullName evidence="4">Lipoprotein</fullName>
    </recommendedName>
</protein>
<dbReference type="AlphaFoldDB" id="A0A317PTP8"/>
<dbReference type="PROSITE" id="PS51257">
    <property type="entry name" value="PROKAR_LIPOPROTEIN"/>
    <property type="match status" value="1"/>
</dbReference>
<dbReference type="Proteomes" id="UP000246352">
    <property type="component" value="Unassembled WGS sequence"/>
</dbReference>
<feature type="signal peptide" evidence="1">
    <location>
        <begin position="1"/>
        <end position="28"/>
    </location>
</feature>
<keyword evidence="1" id="KW-0732">Signal</keyword>
<keyword evidence="3" id="KW-1185">Reference proteome</keyword>
<dbReference type="RefSeq" id="WP_146215543.1">
    <property type="nucleotide sequence ID" value="NZ_QGTR01000001.1"/>
</dbReference>
<evidence type="ECO:0008006" key="4">
    <source>
        <dbReference type="Google" id="ProtNLM"/>
    </source>
</evidence>
<name>A0A317PTP8_9HYPH</name>
<comment type="caution">
    <text evidence="2">The sequence shown here is derived from an EMBL/GenBank/DDBJ whole genome shotgun (WGS) entry which is preliminary data.</text>
</comment>
<proteinExistence type="predicted"/>
<organism evidence="2 3">
    <name type="scientific">Hoeflea marina</name>
    <dbReference type="NCBI Taxonomy" id="274592"/>
    <lineage>
        <taxon>Bacteria</taxon>
        <taxon>Pseudomonadati</taxon>
        <taxon>Pseudomonadota</taxon>
        <taxon>Alphaproteobacteria</taxon>
        <taxon>Hyphomicrobiales</taxon>
        <taxon>Rhizobiaceae</taxon>
        <taxon>Hoeflea</taxon>
    </lineage>
</organism>
<sequence>MSRYELKPTLVLVAALLLAGCTADTDQAAVVAAPATAPAAESAALDEGAHCFRNATTGDGVTDIAELLFTVTEDRAAGEYNWLPQEKDQRRGTFSGPVAGNRIAANYQFSQEGQTATAELAITVDETQATIEGGAPELGLGATLEKVEC</sequence>
<gene>
    <name evidence="2" type="ORF">DFR52_1011208</name>
</gene>
<dbReference type="EMBL" id="QGTR01000001">
    <property type="protein sequence ID" value="PWW04509.1"/>
    <property type="molecule type" value="Genomic_DNA"/>
</dbReference>